<evidence type="ECO:0000313" key="6">
    <source>
        <dbReference type="Proteomes" id="UP000318331"/>
    </source>
</evidence>
<feature type="domain" description="Glycosyltransferase subfamily 4-like N-terminal" evidence="4">
    <location>
        <begin position="12"/>
        <end position="185"/>
    </location>
</feature>
<evidence type="ECO:0000259" key="4">
    <source>
        <dbReference type="Pfam" id="PF13439"/>
    </source>
</evidence>
<dbReference type="Gene3D" id="3.40.50.2000">
    <property type="entry name" value="Glycogen Phosphorylase B"/>
    <property type="match status" value="2"/>
</dbReference>
<dbReference type="PANTHER" id="PTHR12526:SF630">
    <property type="entry name" value="GLYCOSYLTRANSFERASE"/>
    <property type="match status" value="1"/>
</dbReference>
<dbReference type="Pfam" id="PF00534">
    <property type="entry name" value="Glycos_transf_1"/>
    <property type="match status" value="1"/>
</dbReference>
<keyword evidence="1" id="KW-0328">Glycosyltransferase</keyword>
<proteinExistence type="predicted"/>
<protein>
    <submittedName>
        <fullName evidence="5">Glycosyltransferase involved in cell wall biosynthesis</fullName>
    </submittedName>
</protein>
<dbReference type="SUPFAM" id="SSF53756">
    <property type="entry name" value="UDP-Glycosyltransferase/glycogen phosphorylase"/>
    <property type="match status" value="1"/>
</dbReference>
<organism evidence="5 6">
    <name type="scientific">Klugiella xanthotipulae</name>
    <dbReference type="NCBI Taxonomy" id="244735"/>
    <lineage>
        <taxon>Bacteria</taxon>
        <taxon>Bacillati</taxon>
        <taxon>Actinomycetota</taxon>
        <taxon>Actinomycetes</taxon>
        <taxon>Micrococcales</taxon>
        <taxon>Microbacteriaceae</taxon>
        <taxon>Klugiella</taxon>
    </lineage>
</organism>
<dbReference type="Proteomes" id="UP000318331">
    <property type="component" value="Unassembled WGS sequence"/>
</dbReference>
<dbReference type="RefSeq" id="WP_211344787.1">
    <property type="nucleotide sequence ID" value="NZ_BAAAYS010000011.1"/>
</dbReference>
<dbReference type="PANTHER" id="PTHR12526">
    <property type="entry name" value="GLYCOSYLTRANSFERASE"/>
    <property type="match status" value="1"/>
</dbReference>
<gene>
    <name evidence="5" type="ORF">FB466_1661</name>
</gene>
<dbReference type="GO" id="GO:0016757">
    <property type="term" value="F:glycosyltransferase activity"/>
    <property type="evidence" value="ECO:0007669"/>
    <property type="project" value="UniProtKB-KW"/>
</dbReference>
<name>A0A543HYK0_9MICO</name>
<dbReference type="EMBL" id="VFPN01000002">
    <property type="protein sequence ID" value="TQM63399.1"/>
    <property type="molecule type" value="Genomic_DNA"/>
</dbReference>
<dbReference type="AlphaFoldDB" id="A0A543HYK0"/>
<reference evidence="5 6" key="1">
    <citation type="submission" date="2019-06" db="EMBL/GenBank/DDBJ databases">
        <title>Sequencing the genomes of 1000 actinobacteria strains.</title>
        <authorList>
            <person name="Klenk H.-P."/>
        </authorList>
    </citation>
    <scope>NUCLEOTIDE SEQUENCE [LARGE SCALE GENOMIC DNA]</scope>
    <source>
        <strain evidence="5 6">DSM 18031</strain>
    </source>
</reference>
<evidence type="ECO:0000259" key="3">
    <source>
        <dbReference type="Pfam" id="PF00534"/>
    </source>
</evidence>
<accession>A0A543HYK0</accession>
<evidence type="ECO:0000256" key="2">
    <source>
        <dbReference type="ARBA" id="ARBA00022679"/>
    </source>
</evidence>
<evidence type="ECO:0000256" key="1">
    <source>
        <dbReference type="ARBA" id="ARBA00022676"/>
    </source>
</evidence>
<dbReference type="InterPro" id="IPR028098">
    <property type="entry name" value="Glyco_trans_4-like_N"/>
</dbReference>
<keyword evidence="6" id="KW-1185">Reference proteome</keyword>
<sequence length="460" mass="51339">MLSHSSAQENLGGAELSFLRLIDVWRARTPEIEIVVVARTPEGLLQPELRAREIECHTIPYDSWVLTVPSTDDYEILGNERNNANAIALIRQIIVERKFDLVVTNTIVSPWAGVAAALAQVPHAWFVREFGDLDHGLTFALGREETYTDLNLLSQVVITNSETIRDHIAPWVDAGTMMVQYPDVDADSVRERSQEDWEAGREPWVFTHNPKDLRLVMLGRVAESKGQYTVIDAVTELVAAGKPVRLCLVGSILPAERARMEALLRERSLEKHVQLVGEVSNPFPYVVEADVGITASRAEAFGRGTTEYMALGLPVLASRAGANLELVEDGVTGILFDSGDAHSLAEAISAYRGKTERVMTDGRAARERFDRVLATRYPVGAVIDRLEALAVSDEVTFELPHLPHLVHHWMTLPATFRRVVSAVHLDVDPRSLPRYQVGEQIMAPIRSVQRWWRQRGGRRS</sequence>
<keyword evidence="2 5" id="KW-0808">Transferase</keyword>
<evidence type="ECO:0000313" key="5">
    <source>
        <dbReference type="EMBL" id="TQM63399.1"/>
    </source>
</evidence>
<dbReference type="InterPro" id="IPR001296">
    <property type="entry name" value="Glyco_trans_1"/>
</dbReference>
<dbReference type="Pfam" id="PF13439">
    <property type="entry name" value="Glyco_transf_4"/>
    <property type="match status" value="1"/>
</dbReference>
<comment type="caution">
    <text evidence="5">The sequence shown here is derived from an EMBL/GenBank/DDBJ whole genome shotgun (WGS) entry which is preliminary data.</text>
</comment>
<feature type="domain" description="Glycosyl transferase family 1" evidence="3">
    <location>
        <begin position="205"/>
        <end position="349"/>
    </location>
</feature>